<name>A0AA37D2C6_AERCA</name>
<accession>A0AA37D2C6</accession>
<protein>
    <submittedName>
        <fullName evidence="1">Uncharacterized protein</fullName>
    </submittedName>
</protein>
<evidence type="ECO:0000313" key="1">
    <source>
        <dbReference type="EMBL" id="GJA64172.1"/>
    </source>
</evidence>
<comment type="caution">
    <text evidence="1">The sequence shown here is derived from an EMBL/GenBank/DDBJ whole genome shotgun (WGS) entry which is preliminary data.</text>
</comment>
<dbReference type="Proteomes" id="UP000886934">
    <property type="component" value="Unassembled WGS sequence"/>
</dbReference>
<organism evidence="1 2">
    <name type="scientific">Aeromonas caviae</name>
    <name type="common">Aeromonas punctata</name>
    <dbReference type="NCBI Taxonomy" id="648"/>
    <lineage>
        <taxon>Bacteria</taxon>
        <taxon>Pseudomonadati</taxon>
        <taxon>Pseudomonadota</taxon>
        <taxon>Gammaproteobacteria</taxon>
        <taxon>Aeromonadales</taxon>
        <taxon>Aeromonadaceae</taxon>
        <taxon>Aeromonas</taxon>
    </lineage>
</organism>
<evidence type="ECO:0000313" key="2">
    <source>
        <dbReference type="Proteomes" id="UP000886934"/>
    </source>
</evidence>
<gene>
    <name evidence="1" type="ORF">KAM351_27830</name>
</gene>
<reference evidence="1" key="1">
    <citation type="submission" date="2021-07" db="EMBL/GenBank/DDBJ databases">
        <title>Draft genome sequence of carbapenem-resistant Aeromonas spp. in Japan.</title>
        <authorList>
            <person name="Maehana S."/>
            <person name="Suzuki M."/>
            <person name="Kitasato H."/>
        </authorList>
    </citation>
    <scope>NUCLEOTIDE SEQUENCE</scope>
    <source>
        <strain evidence="1">KAM351</strain>
    </source>
</reference>
<dbReference type="AlphaFoldDB" id="A0AA37D2C6"/>
<sequence length="70" mass="8006">MGKEHLGMGLIARMVITRIDRTTAGCGSWIPRDEVEWHGLSLIKDERTPQDAVRNSFKMKRDSKDGYQSE</sequence>
<proteinExistence type="predicted"/>
<dbReference type="EMBL" id="BPNN01000041">
    <property type="protein sequence ID" value="GJA64172.1"/>
    <property type="molecule type" value="Genomic_DNA"/>
</dbReference>